<dbReference type="PANTHER" id="PTHR13353:SF5">
    <property type="entry name" value="TRANSMEMBRANE PROTEIN 19"/>
    <property type="match status" value="1"/>
</dbReference>
<comment type="similarity">
    <text evidence="2">Belongs to the TMEM19 family.</text>
</comment>
<feature type="transmembrane region" description="Helical" evidence="7">
    <location>
        <begin position="87"/>
        <end position="106"/>
    </location>
</feature>
<organism evidence="8 9">
    <name type="scientific">Verticillium dahliae</name>
    <name type="common">Verticillium wilt</name>
    <dbReference type="NCBI Taxonomy" id="27337"/>
    <lineage>
        <taxon>Eukaryota</taxon>
        <taxon>Fungi</taxon>
        <taxon>Dikarya</taxon>
        <taxon>Ascomycota</taxon>
        <taxon>Pezizomycotina</taxon>
        <taxon>Sordariomycetes</taxon>
        <taxon>Hypocreomycetidae</taxon>
        <taxon>Glomerellales</taxon>
        <taxon>Plectosphaerellaceae</taxon>
        <taxon>Verticillium</taxon>
    </lineage>
</organism>
<evidence type="ECO:0000313" key="8">
    <source>
        <dbReference type="EMBL" id="RXG45190.1"/>
    </source>
</evidence>
<evidence type="ECO:0008006" key="10">
    <source>
        <dbReference type="Google" id="ProtNLM"/>
    </source>
</evidence>
<evidence type="ECO:0000256" key="1">
    <source>
        <dbReference type="ARBA" id="ARBA00004141"/>
    </source>
</evidence>
<evidence type="ECO:0000256" key="6">
    <source>
        <dbReference type="SAM" id="MobiDB-lite"/>
    </source>
</evidence>
<keyword evidence="4 7" id="KW-1133">Transmembrane helix</keyword>
<name>A0A444RVL2_VERDA</name>
<feature type="transmembrane region" description="Helical" evidence="7">
    <location>
        <begin position="277"/>
        <end position="299"/>
    </location>
</feature>
<evidence type="ECO:0000256" key="5">
    <source>
        <dbReference type="ARBA" id="ARBA00023136"/>
    </source>
</evidence>
<sequence>MPLTAEANGWDQAAFCEQWKDPMLRPSRTGYQSSSDHTCHRPPQPAVAMQPLIAVPVTLALVAYAHLKKKLTPSGIAAAVFTAAVHAYHPWNLPFVLLVVFFLIGTRVTKIKQDYKATLTLTSSGANNEGPRTHIQVFANSLIGTSLTWMHAHQLRRRERLFADTETENPNSTLCFSWGPQVDLLVIGIVANYAVAAADTFSSELGILARSEPRLITDPARKVPRGTNGGVTLEGLAAGLLGSIIISTTAIFFLPTCDDSTAGTVGGGVPWTAQQRAIFLVLIALWGLVGSIFDSWLGASFQRTVKDVRSGKVVEGEGGNRAMVSTDEGVKTKHSVVKDVTLKGEGSASVEKPEADVASSSAIDDTPADVTSRAKYDPKDKHRTSSFGDSQPTRVVENGVDILDNNDVNFSMTFCMSLCAMALAGQYFGVPFNSISTV</sequence>
<feature type="transmembrane region" description="Helical" evidence="7">
    <location>
        <begin position="231"/>
        <end position="254"/>
    </location>
</feature>
<keyword evidence="3 7" id="KW-0812">Transmembrane</keyword>
<evidence type="ECO:0000256" key="7">
    <source>
        <dbReference type="SAM" id="Phobius"/>
    </source>
</evidence>
<dbReference type="EMBL" id="RSDZ01000068">
    <property type="protein sequence ID" value="RXG45190.1"/>
    <property type="molecule type" value="Genomic_DNA"/>
</dbReference>
<dbReference type="Pfam" id="PF01940">
    <property type="entry name" value="DUF92"/>
    <property type="match status" value="1"/>
</dbReference>
<evidence type="ECO:0000313" key="9">
    <source>
        <dbReference type="Proteomes" id="UP000288725"/>
    </source>
</evidence>
<protein>
    <recommendedName>
        <fullName evidence="10">DUF92 domain-containing protein</fullName>
    </recommendedName>
</protein>
<dbReference type="GO" id="GO:0016020">
    <property type="term" value="C:membrane"/>
    <property type="evidence" value="ECO:0007669"/>
    <property type="project" value="UniProtKB-SubCell"/>
</dbReference>
<dbReference type="PANTHER" id="PTHR13353">
    <property type="entry name" value="TRANSMEMBRANE PROTEIN 19"/>
    <property type="match status" value="1"/>
</dbReference>
<evidence type="ECO:0000256" key="3">
    <source>
        <dbReference type="ARBA" id="ARBA00022692"/>
    </source>
</evidence>
<gene>
    <name evidence="8" type="ORF">VDGE_00187</name>
</gene>
<feature type="transmembrane region" description="Helical" evidence="7">
    <location>
        <begin position="47"/>
        <end position="67"/>
    </location>
</feature>
<accession>A0A444RVL2</accession>
<evidence type="ECO:0000256" key="4">
    <source>
        <dbReference type="ARBA" id="ARBA00022989"/>
    </source>
</evidence>
<dbReference type="Proteomes" id="UP000288725">
    <property type="component" value="Chromosome 2"/>
</dbReference>
<proteinExistence type="inferred from homology"/>
<evidence type="ECO:0000256" key="2">
    <source>
        <dbReference type="ARBA" id="ARBA00009012"/>
    </source>
</evidence>
<dbReference type="InterPro" id="IPR002794">
    <property type="entry name" value="DUF92_TMEM19"/>
</dbReference>
<feature type="region of interest" description="Disordered" evidence="6">
    <location>
        <begin position="344"/>
        <end position="393"/>
    </location>
</feature>
<comment type="caution">
    <text evidence="8">The sequence shown here is derived from an EMBL/GenBank/DDBJ whole genome shotgun (WGS) entry which is preliminary data.</text>
</comment>
<keyword evidence="5 7" id="KW-0472">Membrane</keyword>
<comment type="subcellular location">
    <subcellularLocation>
        <location evidence="1">Membrane</location>
        <topology evidence="1">Multi-pass membrane protein</topology>
    </subcellularLocation>
</comment>
<dbReference type="AlphaFoldDB" id="A0A444RVL2"/>
<reference evidence="8 9" key="1">
    <citation type="submission" date="2018-12" db="EMBL/GenBank/DDBJ databases">
        <title>Genome of Verticillium dahliae isolate Getta Getta.</title>
        <authorList>
            <person name="Gardiner D.M."/>
        </authorList>
    </citation>
    <scope>NUCLEOTIDE SEQUENCE [LARGE SCALE GENOMIC DNA]</scope>
    <source>
        <strain evidence="8 9">Getta Getta</strain>
    </source>
</reference>